<evidence type="ECO:0000256" key="1">
    <source>
        <dbReference type="SAM" id="Phobius"/>
    </source>
</evidence>
<name>A0ABV3DF29_9ACTN</name>
<dbReference type="Proteomes" id="UP001551482">
    <property type="component" value="Unassembled WGS sequence"/>
</dbReference>
<organism evidence="2 3">
    <name type="scientific">Streptodolium elevatio</name>
    <dbReference type="NCBI Taxonomy" id="3157996"/>
    <lineage>
        <taxon>Bacteria</taxon>
        <taxon>Bacillati</taxon>
        <taxon>Actinomycetota</taxon>
        <taxon>Actinomycetes</taxon>
        <taxon>Kitasatosporales</taxon>
        <taxon>Streptomycetaceae</taxon>
        <taxon>Streptodolium</taxon>
    </lineage>
</organism>
<protein>
    <submittedName>
        <fullName evidence="2">DUF2516 family protein</fullName>
    </submittedName>
</protein>
<accession>A0ABV3DF29</accession>
<feature type="transmembrane region" description="Helical" evidence="1">
    <location>
        <begin position="76"/>
        <end position="96"/>
    </location>
</feature>
<sequence length="113" mass="12283">MPDQTLAAGALLATFGSVTYLVAMALMVFKAFCLVDALTRREDAYRAANKLKKVFWVAVLAIAVVWDFFFARLDGILSIAGLIAAIVYMVDVRPALKEVGGRRGGQQGPYGPW</sequence>
<keyword evidence="1" id="KW-0812">Transmembrane</keyword>
<dbReference type="InterPro" id="IPR019662">
    <property type="entry name" value="DUF2516"/>
</dbReference>
<gene>
    <name evidence="2" type="ORF">AB0C36_10040</name>
</gene>
<proteinExistence type="predicted"/>
<dbReference type="RefSeq" id="WP_358351980.1">
    <property type="nucleotide sequence ID" value="NZ_JBEZFP010000019.1"/>
</dbReference>
<dbReference type="EMBL" id="JBEZFP010000019">
    <property type="protein sequence ID" value="MEU8133837.1"/>
    <property type="molecule type" value="Genomic_DNA"/>
</dbReference>
<comment type="caution">
    <text evidence="2">The sequence shown here is derived from an EMBL/GenBank/DDBJ whole genome shotgun (WGS) entry which is preliminary data.</text>
</comment>
<evidence type="ECO:0000313" key="3">
    <source>
        <dbReference type="Proteomes" id="UP001551482"/>
    </source>
</evidence>
<keyword evidence="3" id="KW-1185">Reference proteome</keyword>
<evidence type="ECO:0000313" key="2">
    <source>
        <dbReference type="EMBL" id="MEU8133837.1"/>
    </source>
</evidence>
<feature type="transmembrane region" description="Helical" evidence="1">
    <location>
        <begin position="54"/>
        <end position="70"/>
    </location>
</feature>
<reference evidence="2 3" key="1">
    <citation type="submission" date="2024-06" db="EMBL/GenBank/DDBJ databases">
        <title>The Natural Products Discovery Center: Release of the First 8490 Sequenced Strains for Exploring Actinobacteria Biosynthetic Diversity.</title>
        <authorList>
            <person name="Kalkreuter E."/>
            <person name="Kautsar S.A."/>
            <person name="Yang D."/>
            <person name="Bader C.D."/>
            <person name="Teijaro C.N."/>
            <person name="Fluegel L."/>
            <person name="Davis C.M."/>
            <person name="Simpson J.R."/>
            <person name="Lauterbach L."/>
            <person name="Steele A.D."/>
            <person name="Gui C."/>
            <person name="Meng S."/>
            <person name="Li G."/>
            <person name="Viehrig K."/>
            <person name="Ye F."/>
            <person name="Su P."/>
            <person name="Kiefer A.F."/>
            <person name="Nichols A."/>
            <person name="Cepeda A.J."/>
            <person name="Yan W."/>
            <person name="Fan B."/>
            <person name="Jiang Y."/>
            <person name="Adhikari A."/>
            <person name="Zheng C.-J."/>
            <person name="Schuster L."/>
            <person name="Cowan T.M."/>
            <person name="Smanski M.J."/>
            <person name="Chevrette M.G."/>
            <person name="De Carvalho L.P.S."/>
            <person name="Shen B."/>
        </authorList>
    </citation>
    <scope>NUCLEOTIDE SEQUENCE [LARGE SCALE GENOMIC DNA]</scope>
    <source>
        <strain evidence="2 3">NPDC048946</strain>
    </source>
</reference>
<feature type="transmembrane region" description="Helical" evidence="1">
    <location>
        <begin position="6"/>
        <end position="33"/>
    </location>
</feature>
<keyword evidence="1" id="KW-1133">Transmembrane helix</keyword>
<keyword evidence="1" id="KW-0472">Membrane</keyword>
<dbReference type="Pfam" id="PF10724">
    <property type="entry name" value="DUF2516"/>
    <property type="match status" value="1"/>
</dbReference>